<comment type="caution">
    <text evidence="10">The sequence shown here is derived from an EMBL/GenBank/DDBJ whole genome shotgun (WGS) entry which is preliminary data.</text>
</comment>
<keyword evidence="3" id="KW-0547">Nucleotide-binding</keyword>
<dbReference type="GO" id="GO:0005524">
    <property type="term" value="F:ATP binding"/>
    <property type="evidence" value="ECO:0007669"/>
    <property type="project" value="UniProtKB-KW"/>
</dbReference>
<feature type="transmembrane region" description="Helical" evidence="7">
    <location>
        <begin position="170"/>
        <end position="189"/>
    </location>
</feature>
<evidence type="ECO:0000259" key="8">
    <source>
        <dbReference type="PROSITE" id="PS50893"/>
    </source>
</evidence>
<dbReference type="Pfam" id="PF00005">
    <property type="entry name" value="ABC_tran"/>
    <property type="match status" value="1"/>
</dbReference>
<evidence type="ECO:0000256" key="1">
    <source>
        <dbReference type="ARBA" id="ARBA00004651"/>
    </source>
</evidence>
<dbReference type="InterPro" id="IPR027417">
    <property type="entry name" value="P-loop_NTPase"/>
</dbReference>
<dbReference type="PANTHER" id="PTHR43394:SF1">
    <property type="entry name" value="ATP-BINDING CASSETTE SUB-FAMILY B MEMBER 10, MITOCHONDRIAL"/>
    <property type="match status" value="1"/>
</dbReference>
<organism evidence="10 11">
    <name type="scientific">Saccharospirillum mangrovi</name>
    <dbReference type="NCBI Taxonomy" id="2161747"/>
    <lineage>
        <taxon>Bacteria</taxon>
        <taxon>Pseudomonadati</taxon>
        <taxon>Pseudomonadota</taxon>
        <taxon>Gammaproteobacteria</taxon>
        <taxon>Oceanospirillales</taxon>
        <taxon>Saccharospirillaceae</taxon>
        <taxon>Saccharospirillum</taxon>
    </lineage>
</organism>
<name>A0ABV7ZUM1_9GAMM</name>
<dbReference type="InterPro" id="IPR039421">
    <property type="entry name" value="Type_1_exporter"/>
</dbReference>
<evidence type="ECO:0000256" key="7">
    <source>
        <dbReference type="SAM" id="Phobius"/>
    </source>
</evidence>
<dbReference type="Gene3D" id="3.40.50.300">
    <property type="entry name" value="P-loop containing nucleotide triphosphate hydrolases"/>
    <property type="match status" value="1"/>
</dbReference>
<dbReference type="EMBL" id="JBHRYR010000002">
    <property type="protein sequence ID" value="MFC3852263.1"/>
    <property type="molecule type" value="Genomic_DNA"/>
</dbReference>
<dbReference type="InterPro" id="IPR017871">
    <property type="entry name" value="ABC_transporter-like_CS"/>
</dbReference>
<keyword evidence="6 7" id="KW-0472">Membrane</keyword>
<dbReference type="SUPFAM" id="SSF52540">
    <property type="entry name" value="P-loop containing nucleoside triphosphate hydrolases"/>
    <property type="match status" value="1"/>
</dbReference>
<evidence type="ECO:0000256" key="6">
    <source>
        <dbReference type="ARBA" id="ARBA00023136"/>
    </source>
</evidence>
<evidence type="ECO:0000256" key="3">
    <source>
        <dbReference type="ARBA" id="ARBA00022741"/>
    </source>
</evidence>
<reference evidence="11" key="1">
    <citation type="journal article" date="2019" name="Int. J. Syst. Evol. Microbiol.">
        <title>The Global Catalogue of Microorganisms (GCM) 10K type strain sequencing project: providing services to taxonomists for standard genome sequencing and annotation.</title>
        <authorList>
            <consortium name="The Broad Institute Genomics Platform"/>
            <consortium name="The Broad Institute Genome Sequencing Center for Infectious Disease"/>
            <person name="Wu L."/>
            <person name="Ma J."/>
        </authorList>
    </citation>
    <scope>NUCLEOTIDE SEQUENCE [LARGE SCALE GENOMIC DNA]</scope>
    <source>
        <strain evidence="11">IBRC 10765</strain>
    </source>
</reference>
<feature type="transmembrane region" description="Helical" evidence="7">
    <location>
        <begin position="249"/>
        <end position="272"/>
    </location>
</feature>
<keyword evidence="11" id="KW-1185">Reference proteome</keyword>
<evidence type="ECO:0000313" key="10">
    <source>
        <dbReference type="EMBL" id="MFC3852263.1"/>
    </source>
</evidence>
<evidence type="ECO:0000256" key="2">
    <source>
        <dbReference type="ARBA" id="ARBA00022692"/>
    </source>
</evidence>
<evidence type="ECO:0000259" key="9">
    <source>
        <dbReference type="PROSITE" id="PS50929"/>
    </source>
</evidence>
<comment type="subcellular location">
    <subcellularLocation>
        <location evidence="1">Cell membrane</location>
        <topology evidence="1">Multi-pass membrane protein</topology>
    </subcellularLocation>
</comment>
<dbReference type="RefSeq" id="WP_380694226.1">
    <property type="nucleotide sequence ID" value="NZ_JBHRYR010000002.1"/>
</dbReference>
<dbReference type="InterPro" id="IPR011527">
    <property type="entry name" value="ABC1_TM_dom"/>
</dbReference>
<dbReference type="SMART" id="SM00382">
    <property type="entry name" value="AAA"/>
    <property type="match status" value="1"/>
</dbReference>
<proteinExistence type="predicted"/>
<feature type="transmembrane region" description="Helical" evidence="7">
    <location>
        <begin position="87"/>
        <end position="108"/>
    </location>
</feature>
<keyword evidence="5 7" id="KW-1133">Transmembrane helix</keyword>
<evidence type="ECO:0000313" key="11">
    <source>
        <dbReference type="Proteomes" id="UP001595617"/>
    </source>
</evidence>
<dbReference type="Pfam" id="PF00664">
    <property type="entry name" value="ABC_membrane"/>
    <property type="match status" value="1"/>
</dbReference>
<feature type="domain" description="ABC transmembrane type-1" evidence="9">
    <location>
        <begin position="28"/>
        <end position="313"/>
    </location>
</feature>
<dbReference type="InterPro" id="IPR003593">
    <property type="entry name" value="AAA+_ATPase"/>
</dbReference>
<feature type="transmembrane region" description="Helical" evidence="7">
    <location>
        <begin position="27"/>
        <end position="52"/>
    </location>
</feature>
<feature type="domain" description="ABC transporter" evidence="8">
    <location>
        <begin position="347"/>
        <end position="581"/>
    </location>
</feature>
<feature type="transmembrane region" description="Helical" evidence="7">
    <location>
        <begin position="64"/>
        <end position="81"/>
    </location>
</feature>
<dbReference type="PROSITE" id="PS00211">
    <property type="entry name" value="ABC_TRANSPORTER_1"/>
    <property type="match status" value="1"/>
</dbReference>
<evidence type="ECO:0000256" key="4">
    <source>
        <dbReference type="ARBA" id="ARBA00022840"/>
    </source>
</evidence>
<keyword evidence="2 7" id="KW-0812">Transmembrane</keyword>
<gene>
    <name evidence="10" type="ORF">ACFOOG_05380</name>
</gene>
<sequence length="590" mass="64391">MNAHTQFPTQPLAFCAWIARRFVPGRLALLAAITVFSTASMSSTPWVVGRLIDALPEAVAQQDAAVVSGWFSLLLVAWLIGPALGRLYTFVNAFTLPTLAASVNAMLFQHTLRQSSEFFQNTFTGALTQRIRRASQGGPNLVEYFVLQFAQVFVGIVVAGFWIFTAQPHYGLAYVGFTFVFVLVSLLMARRVLHVGRALGSARSRVTGQLADALGAIDVVHSFGGRGYESQRLGERLQEEQQRGREARFWFSAMRVAQLVLTAGFMSALVAFALQDAAMGIVSIGAVAMLLTIGLQLAMSITSLGDYILDFYLELGEVKESLDVLAKPLPVRALNPETSFRAERGEITLSTVHFQYTDHLPLYQAFNLRIQPGEKVGLAGPSGSGKSTLFKLLTGRYSPQHGRIRIDGQDISTLAPDVLARQIAEVSQTAELFHRTVRENIRYGRPDATDADVEAAAQAAQCAQFIATLPLGYDTVVGERGVKLSGGERQRIAIARALLKNAPILLLDEATSALDSESEHAIQQALAALMQGRTVIAIAHRLSTLVHMDRILYLENGQVRESGTHAELLACSGDYARLWRRQIQETAMAS</sequence>
<keyword evidence="4 10" id="KW-0067">ATP-binding</keyword>
<dbReference type="SUPFAM" id="SSF90123">
    <property type="entry name" value="ABC transporter transmembrane region"/>
    <property type="match status" value="1"/>
</dbReference>
<dbReference type="InterPro" id="IPR036640">
    <property type="entry name" value="ABC1_TM_sf"/>
</dbReference>
<protein>
    <submittedName>
        <fullName evidence="10">ABC transporter ATP-binding protein</fullName>
    </submittedName>
</protein>
<dbReference type="Gene3D" id="1.20.1560.10">
    <property type="entry name" value="ABC transporter type 1, transmembrane domain"/>
    <property type="match status" value="1"/>
</dbReference>
<dbReference type="CDD" id="cd07346">
    <property type="entry name" value="ABC_6TM_exporters"/>
    <property type="match status" value="1"/>
</dbReference>
<dbReference type="InterPro" id="IPR003439">
    <property type="entry name" value="ABC_transporter-like_ATP-bd"/>
</dbReference>
<dbReference type="PROSITE" id="PS50893">
    <property type="entry name" value="ABC_TRANSPORTER_2"/>
    <property type="match status" value="1"/>
</dbReference>
<feature type="transmembrane region" description="Helical" evidence="7">
    <location>
        <begin position="278"/>
        <end position="298"/>
    </location>
</feature>
<evidence type="ECO:0000256" key="5">
    <source>
        <dbReference type="ARBA" id="ARBA00022989"/>
    </source>
</evidence>
<dbReference type="PANTHER" id="PTHR43394">
    <property type="entry name" value="ATP-DEPENDENT PERMEASE MDL1, MITOCHONDRIAL"/>
    <property type="match status" value="1"/>
</dbReference>
<accession>A0ABV7ZUM1</accession>
<dbReference type="PROSITE" id="PS50929">
    <property type="entry name" value="ABC_TM1F"/>
    <property type="match status" value="1"/>
</dbReference>
<feature type="transmembrane region" description="Helical" evidence="7">
    <location>
        <begin position="141"/>
        <end position="164"/>
    </location>
</feature>
<dbReference type="Proteomes" id="UP001595617">
    <property type="component" value="Unassembled WGS sequence"/>
</dbReference>